<keyword evidence="3" id="KW-1185">Reference proteome</keyword>
<organism evidence="2 3">
    <name type="scientific">Geoalkalibacter halelectricus</name>
    <dbReference type="NCBI Taxonomy" id="2847045"/>
    <lineage>
        <taxon>Bacteria</taxon>
        <taxon>Pseudomonadati</taxon>
        <taxon>Thermodesulfobacteriota</taxon>
        <taxon>Desulfuromonadia</taxon>
        <taxon>Desulfuromonadales</taxon>
        <taxon>Geoalkalibacteraceae</taxon>
        <taxon>Geoalkalibacter</taxon>
    </lineage>
</organism>
<reference evidence="2" key="1">
    <citation type="journal article" date="2022" name="Environ. Microbiol.">
        <title>Geoalkalibacter halelectricus SAP #1 sp. nov. possessing extracellular electron transfer and mineral#reducing capabilities from a haloalkaline environment.</title>
        <authorList>
            <person name="Yadav S."/>
            <person name="Singh R."/>
            <person name="Sundharam S.S."/>
            <person name="Chaudhary S."/>
            <person name="Krishnamurthi S."/>
            <person name="Patil S.A."/>
        </authorList>
    </citation>
    <scope>NUCLEOTIDE SEQUENCE</scope>
    <source>
        <strain evidence="2">SAP-1</strain>
    </source>
</reference>
<accession>A0ABY5ZLJ8</accession>
<feature type="domain" description="YgjP-like metallopeptidase" evidence="1">
    <location>
        <begin position="15"/>
        <end position="218"/>
    </location>
</feature>
<evidence type="ECO:0000259" key="1">
    <source>
        <dbReference type="Pfam" id="PF01863"/>
    </source>
</evidence>
<dbReference type="CDD" id="cd07344">
    <property type="entry name" value="M48_yhfN_like"/>
    <property type="match status" value="1"/>
</dbReference>
<dbReference type="Proteomes" id="UP001060414">
    <property type="component" value="Chromosome"/>
</dbReference>
<dbReference type="Pfam" id="PF01863">
    <property type="entry name" value="YgjP-like"/>
    <property type="match status" value="1"/>
</dbReference>
<proteinExistence type="predicted"/>
<name>A0ABY5ZLJ8_9BACT</name>
<evidence type="ECO:0000313" key="2">
    <source>
        <dbReference type="EMBL" id="UWZ79478.1"/>
    </source>
</evidence>
<dbReference type="PANTHER" id="PTHR30399">
    <property type="entry name" value="UNCHARACTERIZED PROTEIN YGJP"/>
    <property type="match status" value="1"/>
</dbReference>
<dbReference type="InterPro" id="IPR002725">
    <property type="entry name" value="YgjP-like_metallopeptidase"/>
</dbReference>
<dbReference type="RefSeq" id="WP_260747830.1">
    <property type="nucleotide sequence ID" value="NZ_CP092109.1"/>
</dbReference>
<gene>
    <name evidence="2" type="ORF">L9S41_17610</name>
</gene>
<evidence type="ECO:0000313" key="3">
    <source>
        <dbReference type="Proteomes" id="UP001060414"/>
    </source>
</evidence>
<dbReference type="InterPro" id="IPR053136">
    <property type="entry name" value="UTP_pyrophosphatase-like"/>
</dbReference>
<protein>
    <submittedName>
        <fullName evidence="2">M48 family metallopeptidase</fullName>
    </submittedName>
</protein>
<dbReference type="PANTHER" id="PTHR30399:SF1">
    <property type="entry name" value="UTP PYROPHOSPHATASE"/>
    <property type="match status" value="1"/>
</dbReference>
<dbReference type="Gene3D" id="3.30.2010.10">
    <property type="entry name" value="Metalloproteases ('zincins'), catalytic domain"/>
    <property type="match status" value="1"/>
</dbReference>
<dbReference type="EMBL" id="CP092109">
    <property type="protein sequence ID" value="UWZ79478.1"/>
    <property type="molecule type" value="Genomic_DNA"/>
</dbReference>
<sequence>MLANVTINIRKKKRKTASIYIERDGTVSVYVPEHLSDEEVAALVEAKQYPICRNLAKWQLLNETKVEREAVNGESFLYRGRNHYLQFSDAVKGIELRDKHFLVEEGKRERLAELFKEFYRDRGKEYLPKRVTHFAAKMGLAPEEVSVLELKNRWASCSVKRPKLNFHWKVMMAPLTVIDYLIVHELAHLKFTKHDAPFWNEVDKVLPDYVKQKEWLKRYGASLGV</sequence>